<dbReference type="AlphaFoldDB" id="T0HUZ3"/>
<dbReference type="Proteomes" id="UP000015531">
    <property type="component" value="Unassembled WGS sequence"/>
</dbReference>
<dbReference type="PATRIC" id="fig|1331060.3.peg.1075"/>
<dbReference type="EMBL" id="ATDP01000073">
    <property type="protein sequence ID" value="EQB16942.1"/>
    <property type="molecule type" value="Genomic_DNA"/>
</dbReference>
<reference evidence="1 2" key="1">
    <citation type="journal article" date="2013" name="Genome Announc.">
        <title>Draft Genome Sequence of Sphingobium lactosutens Strain DS20T, Isolated from a Hexachlorocyclohexane Dumpsite.</title>
        <authorList>
            <person name="Kumar R."/>
            <person name="Dwivedi V."/>
            <person name="Negi V."/>
            <person name="Khurana J.P."/>
            <person name="Lal R."/>
        </authorList>
    </citation>
    <scope>NUCLEOTIDE SEQUENCE [LARGE SCALE GENOMIC DNA]</scope>
    <source>
        <strain evidence="1 2">DS20</strain>
    </source>
</reference>
<name>T0HUZ3_9SPHN</name>
<organism evidence="1 2">
    <name type="scientific">Sphingobium lactosutens DS20</name>
    <dbReference type="NCBI Taxonomy" id="1331060"/>
    <lineage>
        <taxon>Bacteria</taxon>
        <taxon>Pseudomonadati</taxon>
        <taxon>Pseudomonadota</taxon>
        <taxon>Alphaproteobacteria</taxon>
        <taxon>Sphingomonadales</taxon>
        <taxon>Sphingomonadaceae</taxon>
        <taxon>Sphingobium</taxon>
    </lineage>
</organism>
<sequence length="71" mass="8007">MTTCPKCNSTDLQSNLFKNASIEQIASNAVAVRRPDWLRHVASEVVAWVGVSVANWIRPAHRCSYCGWTFR</sequence>
<evidence type="ECO:0000313" key="1">
    <source>
        <dbReference type="EMBL" id="EQB16942.1"/>
    </source>
</evidence>
<proteinExistence type="predicted"/>
<protein>
    <submittedName>
        <fullName evidence="1">Uncharacterized protein</fullName>
    </submittedName>
</protein>
<gene>
    <name evidence="1" type="ORF">RLDS_05770</name>
</gene>
<keyword evidence="2" id="KW-1185">Reference proteome</keyword>
<comment type="caution">
    <text evidence="1">The sequence shown here is derived from an EMBL/GenBank/DDBJ whole genome shotgun (WGS) entry which is preliminary data.</text>
</comment>
<evidence type="ECO:0000313" key="2">
    <source>
        <dbReference type="Proteomes" id="UP000015531"/>
    </source>
</evidence>
<accession>T0HUZ3</accession>